<proteinExistence type="predicted"/>
<evidence type="ECO:0000256" key="1">
    <source>
        <dbReference type="ARBA" id="ARBA00004141"/>
    </source>
</evidence>
<dbReference type="CDD" id="cd00637">
    <property type="entry name" value="7tm_classA_rhodopsin-like"/>
    <property type="match status" value="1"/>
</dbReference>
<evidence type="ECO:0000256" key="4">
    <source>
        <dbReference type="ARBA" id="ARBA00023040"/>
    </source>
</evidence>
<dbReference type="HOGENOM" id="CLU_1733275_0_0_1"/>
<dbReference type="GO" id="GO:0004930">
    <property type="term" value="F:G protein-coupled receptor activity"/>
    <property type="evidence" value="ECO:0007669"/>
    <property type="project" value="UniProtKB-KW"/>
</dbReference>
<keyword evidence="5 9" id="KW-0472">Membrane</keyword>
<feature type="compositionally biased region" description="Basic and acidic residues" evidence="8">
    <location>
        <begin position="22"/>
        <end position="32"/>
    </location>
</feature>
<keyword evidence="7" id="KW-0807">Transducer</keyword>
<organism evidence="11">
    <name type="scientific">Magallana gigas</name>
    <name type="common">Pacific oyster</name>
    <name type="synonym">Crassostrea gigas</name>
    <dbReference type="NCBI Taxonomy" id="29159"/>
    <lineage>
        <taxon>Eukaryota</taxon>
        <taxon>Metazoa</taxon>
        <taxon>Spiralia</taxon>
        <taxon>Lophotrochozoa</taxon>
        <taxon>Mollusca</taxon>
        <taxon>Bivalvia</taxon>
        <taxon>Autobranchia</taxon>
        <taxon>Pteriomorphia</taxon>
        <taxon>Ostreida</taxon>
        <taxon>Ostreoidea</taxon>
        <taxon>Ostreidae</taxon>
        <taxon>Magallana</taxon>
    </lineage>
</organism>
<evidence type="ECO:0000256" key="3">
    <source>
        <dbReference type="ARBA" id="ARBA00022989"/>
    </source>
</evidence>
<keyword evidence="2 9" id="KW-0812">Transmembrane</keyword>
<dbReference type="EMBL" id="JH818221">
    <property type="protein sequence ID" value="EKC43094.1"/>
    <property type="molecule type" value="Genomic_DNA"/>
</dbReference>
<feature type="domain" description="G-protein coupled receptors family 1 profile" evidence="10">
    <location>
        <begin position="38"/>
        <end position="129"/>
    </location>
</feature>
<protein>
    <recommendedName>
        <fullName evidence="10">G-protein coupled receptors family 1 profile domain-containing protein</fullName>
    </recommendedName>
</protein>
<evidence type="ECO:0000256" key="6">
    <source>
        <dbReference type="ARBA" id="ARBA00023170"/>
    </source>
</evidence>
<evidence type="ECO:0000256" key="7">
    <source>
        <dbReference type="ARBA" id="ARBA00023224"/>
    </source>
</evidence>
<evidence type="ECO:0000256" key="5">
    <source>
        <dbReference type="ARBA" id="ARBA00023136"/>
    </source>
</evidence>
<dbReference type="PANTHER" id="PTHR24243:SF208">
    <property type="entry name" value="PYROKININ-1 RECEPTOR"/>
    <property type="match status" value="1"/>
</dbReference>
<dbReference type="Gene3D" id="1.20.1070.10">
    <property type="entry name" value="Rhodopsin 7-helix transmembrane proteins"/>
    <property type="match status" value="1"/>
</dbReference>
<evidence type="ECO:0000313" key="11">
    <source>
        <dbReference type="EMBL" id="EKC43094.1"/>
    </source>
</evidence>
<comment type="subcellular location">
    <subcellularLocation>
        <location evidence="1">Membrane</location>
        <topology evidence="1">Multi-pass membrane protein</topology>
    </subcellularLocation>
</comment>
<dbReference type="AlphaFoldDB" id="K1RH64"/>
<accession>K1RH64</accession>
<dbReference type="InParanoid" id="K1RH64"/>
<name>K1RH64_MAGGI</name>
<evidence type="ECO:0000256" key="2">
    <source>
        <dbReference type="ARBA" id="ARBA00022692"/>
    </source>
</evidence>
<dbReference type="PROSITE" id="PS50262">
    <property type="entry name" value="G_PROTEIN_RECEP_F1_2"/>
    <property type="match status" value="1"/>
</dbReference>
<dbReference type="InterPro" id="IPR017452">
    <property type="entry name" value="GPCR_Rhodpsn_7TM"/>
</dbReference>
<gene>
    <name evidence="11" type="ORF">CGI_10022296</name>
</gene>
<keyword evidence="6" id="KW-0675">Receptor</keyword>
<evidence type="ECO:0000259" key="10">
    <source>
        <dbReference type="PROSITE" id="PS50262"/>
    </source>
</evidence>
<dbReference type="InterPro" id="IPR000276">
    <property type="entry name" value="GPCR_Rhodpsn"/>
</dbReference>
<evidence type="ECO:0000256" key="9">
    <source>
        <dbReference type="SAM" id="Phobius"/>
    </source>
</evidence>
<keyword evidence="3 9" id="KW-1133">Transmembrane helix</keyword>
<dbReference type="PRINTS" id="PR00237">
    <property type="entry name" value="GPCRRHODOPSN"/>
</dbReference>
<reference evidence="11" key="1">
    <citation type="journal article" date="2012" name="Nature">
        <title>The oyster genome reveals stress adaptation and complexity of shell formation.</title>
        <authorList>
            <person name="Zhang G."/>
            <person name="Fang X."/>
            <person name="Guo X."/>
            <person name="Li L."/>
            <person name="Luo R."/>
            <person name="Xu F."/>
            <person name="Yang P."/>
            <person name="Zhang L."/>
            <person name="Wang X."/>
            <person name="Qi H."/>
            <person name="Xiong Z."/>
            <person name="Que H."/>
            <person name="Xie Y."/>
            <person name="Holland P.W."/>
            <person name="Paps J."/>
            <person name="Zhu Y."/>
            <person name="Wu F."/>
            <person name="Chen Y."/>
            <person name="Wang J."/>
            <person name="Peng C."/>
            <person name="Meng J."/>
            <person name="Yang L."/>
            <person name="Liu J."/>
            <person name="Wen B."/>
            <person name="Zhang N."/>
            <person name="Huang Z."/>
            <person name="Zhu Q."/>
            <person name="Feng Y."/>
            <person name="Mount A."/>
            <person name="Hedgecock D."/>
            <person name="Xu Z."/>
            <person name="Liu Y."/>
            <person name="Domazet-Loso T."/>
            <person name="Du Y."/>
            <person name="Sun X."/>
            <person name="Zhang S."/>
            <person name="Liu B."/>
            <person name="Cheng P."/>
            <person name="Jiang X."/>
            <person name="Li J."/>
            <person name="Fan D."/>
            <person name="Wang W."/>
            <person name="Fu W."/>
            <person name="Wang T."/>
            <person name="Wang B."/>
            <person name="Zhang J."/>
            <person name="Peng Z."/>
            <person name="Li Y."/>
            <person name="Li N."/>
            <person name="Wang J."/>
            <person name="Chen M."/>
            <person name="He Y."/>
            <person name="Tan F."/>
            <person name="Song X."/>
            <person name="Zheng Q."/>
            <person name="Huang R."/>
            <person name="Yang H."/>
            <person name="Du X."/>
            <person name="Chen L."/>
            <person name="Yang M."/>
            <person name="Gaffney P.M."/>
            <person name="Wang S."/>
            <person name="Luo L."/>
            <person name="She Z."/>
            <person name="Ming Y."/>
            <person name="Huang W."/>
            <person name="Zhang S."/>
            <person name="Huang B."/>
            <person name="Zhang Y."/>
            <person name="Qu T."/>
            <person name="Ni P."/>
            <person name="Miao G."/>
            <person name="Wang J."/>
            <person name="Wang Q."/>
            <person name="Steinberg C.E."/>
            <person name="Wang H."/>
            <person name="Li N."/>
            <person name="Qian L."/>
            <person name="Zhang G."/>
            <person name="Li Y."/>
            <person name="Yang H."/>
            <person name="Liu X."/>
            <person name="Wang J."/>
            <person name="Yin Y."/>
            <person name="Wang J."/>
        </authorList>
    </citation>
    <scope>NUCLEOTIDE SEQUENCE [LARGE SCALE GENOMIC DNA]</scope>
    <source>
        <strain evidence="11">05x7-T-G4-1.051#20</strain>
    </source>
</reference>
<feature type="region of interest" description="Disordered" evidence="8">
    <location>
        <begin position="1"/>
        <end position="34"/>
    </location>
</feature>
<feature type="transmembrane region" description="Helical" evidence="9">
    <location>
        <begin position="111"/>
        <end position="131"/>
    </location>
</feature>
<dbReference type="PANTHER" id="PTHR24243">
    <property type="entry name" value="G-PROTEIN COUPLED RECEPTOR"/>
    <property type="match status" value="1"/>
</dbReference>
<dbReference type="SUPFAM" id="SSF81321">
    <property type="entry name" value="Family A G protein-coupled receptor-like"/>
    <property type="match status" value="1"/>
</dbReference>
<sequence>MGNCKGAKNSEQELQPLKGKKGRPENGSKDDIPLAAGPIQVVLKTTSDTLKKARKSVKDKRFRRVSKTTIMLFLVTLMYMICFTPFLWIVFHRMTHKDASKIMTRSKKMAFNVILRSYLLNCAINPIIYSFCNDLFRKECAYLFKKLFRKN</sequence>
<dbReference type="Pfam" id="PF00001">
    <property type="entry name" value="7tm_1"/>
    <property type="match status" value="1"/>
</dbReference>
<evidence type="ECO:0000256" key="8">
    <source>
        <dbReference type="SAM" id="MobiDB-lite"/>
    </source>
</evidence>
<keyword evidence="4" id="KW-0297">G-protein coupled receptor</keyword>
<dbReference type="GO" id="GO:0016020">
    <property type="term" value="C:membrane"/>
    <property type="evidence" value="ECO:0007669"/>
    <property type="project" value="UniProtKB-SubCell"/>
</dbReference>
<feature type="transmembrane region" description="Helical" evidence="9">
    <location>
        <begin position="70"/>
        <end position="91"/>
    </location>
</feature>